<keyword evidence="1" id="KW-0732">Signal</keyword>
<evidence type="ECO:0000256" key="1">
    <source>
        <dbReference type="SAM" id="SignalP"/>
    </source>
</evidence>
<feature type="signal peptide" evidence="1">
    <location>
        <begin position="1"/>
        <end position="20"/>
    </location>
</feature>
<keyword evidence="2" id="KW-1185">Reference proteome</keyword>
<feature type="chain" id="PRO_5037892634" evidence="1">
    <location>
        <begin position="21"/>
        <end position="146"/>
    </location>
</feature>
<protein>
    <submittedName>
        <fullName evidence="3">Uncharacterized protein</fullName>
    </submittedName>
</protein>
<evidence type="ECO:0000313" key="3">
    <source>
        <dbReference type="WBParaSite" id="PDA_v2.g23030.t1"/>
    </source>
</evidence>
<dbReference type="AlphaFoldDB" id="A0A914PW64"/>
<proteinExistence type="predicted"/>
<reference evidence="3" key="1">
    <citation type="submission" date="2022-11" db="UniProtKB">
        <authorList>
            <consortium name="WormBaseParasite"/>
        </authorList>
    </citation>
    <scope>IDENTIFICATION</scope>
</reference>
<accession>A0A914PW64</accession>
<dbReference type="Gene3D" id="2.60.20.10">
    <property type="entry name" value="Crystallins"/>
    <property type="match status" value="1"/>
</dbReference>
<sequence length="146" mass="16575">MVKTVSFLVLAVCIFVVASADNFQFWTRAARQVLPRTATLYQHSEQKGVKAEIKAVDNECHEIPFAFHERASAINTYGGCVQLYSQNGCQGAKKYFIENCFWGDCCGDHTNFASCNFDDQAMSYAFCDETAQTIYDQQQQQQRRLP</sequence>
<organism evidence="2 3">
    <name type="scientific">Panagrolaimus davidi</name>
    <dbReference type="NCBI Taxonomy" id="227884"/>
    <lineage>
        <taxon>Eukaryota</taxon>
        <taxon>Metazoa</taxon>
        <taxon>Ecdysozoa</taxon>
        <taxon>Nematoda</taxon>
        <taxon>Chromadorea</taxon>
        <taxon>Rhabditida</taxon>
        <taxon>Tylenchina</taxon>
        <taxon>Panagrolaimomorpha</taxon>
        <taxon>Panagrolaimoidea</taxon>
        <taxon>Panagrolaimidae</taxon>
        <taxon>Panagrolaimus</taxon>
    </lineage>
</organism>
<dbReference type="WBParaSite" id="PDA_v2.g23030.t1">
    <property type="protein sequence ID" value="PDA_v2.g23030.t1"/>
    <property type="gene ID" value="PDA_v2.g23030"/>
</dbReference>
<dbReference type="Proteomes" id="UP000887578">
    <property type="component" value="Unplaced"/>
</dbReference>
<name>A0A914PW64_9BILA</name>
<evidence type="ECO:0000313" key="2">
    <source>
        <dbReference type="Proteomes" id="UP000887578"/>
    </source>
</evidence>